<evidence type="ECO:0000256" key="2">
    <source>
        <dbReference type="ARBA" id="ARBA00022692"/>
    </source>
</evidence>
<feature type="transmembrane region" description="Helical" evidence="5">
    <location>
        <begin position="49"/>
        <end position="81"/>
    </location>
</feature>
<accession>A0A6J6WS35</accession>
<dbReference type="EMBL" id="CAEZZV010000160">
    <property type="protein sequence ID" value="CAB4786024.1"/>
    <property type="molecule type" value="Genomic_DNA"/>
</dbReference>
<evidence type="ECO:0000256" key="1">
    <source>
        <dbReference type="ARBA" id="ARBA00004141"/>
    </source>
</evidence>
<comment type="subcellular location">
    <subcellularLocation>
        <location evidence="1">Membrane</location>
        <topology evidence="1">Multi-pass membrane protein</topology>
    </subcellularLocation>
</comment>
<dbReference type="Pfam" id="PF07291">
    <property type="entry name" value="MauE"/>
    <property type="match status" value="1"/>
</dbReference>
<organism evidence="7">
    <name type="scientific">freshwater metagenome</name>
    <dbReference type="NCBI Taxonomy" id="449393"/>
    <lineage>
        <taxon>unclassified sequences</taxon>
        <taxon>metagenomes</taxon>
        <taxon>ecological metagenomes</taxon>
    </lineage>
</organism>
<reference evidence="7" key="1">
    <citation type="submission" date="2020-05" db="EMBL/GenBank/DDBJ databases">
        <authorList>
            <person name="Chiriac C."/>
            <person name="Salcher M."/>
            <person name="Ghai R."/>
            <person name="Kavagutti S V."/>
        </authorList>
    </citation>
    <scope>NUCLEOTIDE SEQUENCE</scope>
</reference>
<feature type="domain" description="Methylamine utilisation protein MauE" evidence="6">
    <location>
        <begin position="2"/>
        <end position="122"/>
    </location>
</feature>
<name>A0A6J6WS35_9ZZZZ</name>
<dbReference type="GO" id="GO:0016020">
    <property type="term" value="C:membrane"/>
    <property type="evidence" value="ECO:0007669"/>
    <property type="project" value="UniProtKB-SubCell"/>
</dbReference>
<sequence>MIGTISSVIVGAVFCVAGASKIASGQRWPIDAVALGTPAVLVPVVPWFEILLGAFLVAHIAPVITGIIALLLLAVFIFLIVRQLRLGHRPVCACFGAWSSRPLGPEHVVRNVILMALALLTVVL</sequence>
<dbReference type="GO" id="GO:0030416">
    <property type="term" value="P:methylamine metabolic process"/>
    <property type="evidence" value="ECO:0007669"/>
    <property type="project" value="InterPro"/>
</dbReference>
<keyword evidence="2 5" id="KW-0812">Transmembrane</keyword>
<dbReference type="AlphaFoldDB" id="A0A6J6WS35"/>
<dbReference type="InterPro" id="IPR009908">
    <property type="entry name" value="Methylamine_util_MauE"/>
</dbReference>
<proteinExistence type="predicted"/>
<protein>
    <submittedName>
        <fullName evidence="7">Unannotated protein</fullName>
    </submittedName>
</protein>
<evidence type="ECO:0000256" key="3">
    <source>
        <dbReference type="ARBA" id="ARBA00022989"/>
    </source>
</evidence>
<evidence type="ECO:0000259" key="6">
    <source>
        <dbReference type="Pfam" id="PF07291"/>
    </source>
</evidence>
<keyword evidence="4 5" id="KW-0472">Membrane</keyword>
<keyword evidence="3 5" id="KW-1133">Transmembrane helix</keyword>
<evidence type="ECO:0000256" key="5">
    <source>
        <dbReference type="SAM" id="Phobius"/>
    </source>
</evidence>
<evidence type="ECO:0000256" key="4">
    <source>
        <dbReference type="ARBA" id="ARBA00023136"/>
    </source>
</evidence>
<gene>
    <name evidence="7" type="ORF">UFOPK2921_01134</name>
</gene>
<evidence type="ECO:0000313" key="7">
    <source>
        <dbReference type="EMBL" id="CAB4786024.1"/>
    </source>
</evidence>